<dbReference type="GO" id="GO:0016787">
    <property type="term" value="F:hydrolase activity"/>
    <property type="evidence" value="ECO:0007669"/>
    <property type="project" value="UniProtKB-KW"/>
</dbReference>
<feature type="domain" description="Cell wall hydrolase SleB" evidence="2">
    <location>
        <begin position="105"/>
        <end position="214"/>
    </location>
</feature>
<dbReference type="InterPro" id="IPR011105">
    <property type="entry name" value="Cell_wall_hydrolase_SleB"/>
</dbReference>
<keyword evidence="3" id="KW-0378">Hydrolase</keyword>
<gene>
    <name evidence="3" type="ORF">FGU71_11080</name>
</gene>
<comment type="caution">
    <text evidence="3">The sequence shown here is derived from an EMBL/GenBank/DDBJ whole genome shotgun (WGS) entry which is preliminary data.</text>
</comment>
<evidence type="ECO:0000256" key="1">
    <source>
        <dbReference type="SAM" id="MobiDB-lite"/>
    </source>
</evidence>
<evidence type="ECO:0000313" key="4">
    <source>
        <dbReference type="Proteomes" id="UP000316343"/>
    </source>
</evidence>
<protein>
    <submittedName>
        <fullName evidence="3">Cell wall hydrolase</fullName>
    </submittedName>
</protein>
<evidence type="ECO:0000313" key="3">
    <source>
        <dbReference type="EMBL" id="TRD12839.1"/>
    </source>
</evidence>
<dbReference type="Gene3D" id="1.10.10.2520">
    <property type="entry name" value="Cell wall hydrolase SleB, domain 1"/>
    <property type="match status" value="1"/>
</dbReference>
<keyword evidence="4" id="KW-1185">Reference proteome</keyword>
<name>A0A547PFB9_9SPHN</name>
<dbReference type="OrthoDB" id="9785345at2"/>
<sequence length="324" mass="33648">MAGGAAIESESVSRELAAIPAMPFERPGMSFPGSAFFYLADPPNAALVALPTADPMDAGAEEGRELGQMIDAGPAASPFFASSTGTSMLRAQQCLAQAVWYEAASESEAGQRAVAQVVLNRVAHPSWPGSVCGVVYQGSQRSTGCQFSFTCDGSLSRRASGASWRRAQDIASDALAGSVYSPIGHATHYHTLWVNPVWASSLDHIGTIGAHRFYRNRGANGEKGAFNSGYRGAEPSVAANLSADDTSVTAPSRAAPLIEYSIPSSSAAPATPAANTPAPVPLPQTTSTYGGAGQVKDEYSRAGQWKKRPKDAANGPVDTVIETP</sequence>
<dbReference type="AlphaFoldDB" id="A0A547PFB9"/>
<dbReference type="Proteomes" id="UP000316343">
    <property type="component" value="Unassembled WGS sequence"/>
</dbReference>
<dbReference type="InterPro" id="IPR042047">
    <property type="entry name" value="SleB_dom1"/>
</dbReference>
<evidence type="ECO:0000259" key="2">
    <source>
        <dbReference type="Pfam" id="PF07486"/>
    </source>
</evidence>
<dbReference type="Pfam" id="PF07486">
    <property type="entry name" value="Hydrolase_2"/>
    <property type="match status" value="1"/>
</dbReference>
<organism evidence="3 4">
    <name type="scientific">Erythrobacter insulae</name>
    <dbReference type="NCBI Taxonomy" id="2584124"/>
    <lineage>
        <taxon>Bacteria</taxon>
        <taxon>Pseudomonadati</taxon>
        <taxon>Pseudomonadota</taxon>
        <taxon>Alphaproteobacteria</taxon>
        <taxon>Sphingomonadales</taxon>
        <taxon>Erythrobacteraceae</taxon>
        <taxon>Erythrobacter/Porphyrobacter group</taxon>
        <taxon>Erythrobacter</taxon>
    </lineage>
</organism>
<feature type="compositionally biased region" description="Low complexity" evidence="1">
    <location>
        <begin position="265"/>
        <end position="277"/>
    </location>
</feature>
<dbReference type="EMBL" id="VHJK01000001">
    <property type="protein sequence ID" value="TRD12839.1"/>
    <property type="molecule type" value="Genomic_DNA"/>
</dbReference>
<feature type="region of interest" description="Disordered" evidence="1">
    <location>
        <begin position="265"/>
        <end position="324"/>
    </location>
</feature>
<accession>A0A547PFB9</accession>
<reference evidence="3 4" key="1">
    <citation type="submission" date="2019-06" db="EMBL/GenBank/DDBJ databases">
        <title>Erythrobacter insulae sp. nov., isolated from a tidal flat.</title>
        <authorList>
            <person name="Yoon J.-H."/>
        </authorList>
    </citation>
    <scope>NUCLEOTIDE SEQUENCE [LARGE SCALE GENOMIC DNA]</scope>
    <source>
        <strain evidence="3 4">JBTF-M21</strain>
    </source>
</reference>
<proteinExistence type="predicted"/>